<dbReference type="PRINTS" id="PR00080">
    <property type="entry name" value="SDRFAMILY"/>
</dbReference>
<evidence type="ECO:0000256" key="1">
    <source>
        <dbReference type="ARBA" id="ARBA00006484"/>
    </source>
</evidence>
<evidence type="ECO:0000256" key="4">
    <source>
        <dbReference type="SAM" id="MobiDB-lite"/>
    </source>
</evidence>
<dbReference type="RefSeq" id="WP_418159684.1">
    <property type="nucleotide sequence ID" value="NZ_JBBLZC010000010.1"/>
</dbReference>
<accession>A0ABU8XRK6</accession>
<comment type="caution">
    <text evidence="5">The sequence shown here is derived from an EMBL/GenBank/DDBJ whole genome shotgun (WGS) entry which is preliminary data.</text>
</comment>
<protein>
    <submittedName>
        <fullName evidence="5">SDR family NAD(P)-dependent oxidoreductase</fullName>
    </submittedName>
</protein>
<dbReference type="PANTHER" id="PTHR44196">
    <property type="entry name" value="DEHYDROGENASE/REDUCTASE SDR FAMILY MEMBER 7B"/>
    <property type="match status" value="1"/>
</dbReference>
<organism evidence="5 6">
    <name type="scientific">Benzoatithermus flavus</name>
    <dbReference type="NCBI Taxonomy" id="3108223"/>
    <lineage>
        <taxon>Bacteria</taxon>
        <taxon>Pseudomonadati</taxon>
        <taxon>Pseudomonadota</taxon>
        <taxon>Alphaproteobacteria</taxon>
        <taxon>Geminicoccales</taxon>
        <taxon>Geminicoccaceae</taxon>
        <taxon>Benzoatithermus</taxon>
    </lineage>
</organism>
<feature type="compositionally biased region" description="Basic residues" evidence="4">
    <location>
        <begin position="306"/>
        <end position="315"/>
    </location>
</feature>
<dbReference type="Proteomes" id="UP001375743">
    <property type="component" value="Unassembled WGS sequence"/>
</dbReference>
<dbReference type="PANTHER" id="PTHR44196:SF2">
    <property type="entry name" value="SHORT-CHAIN DEHYDROGENASE-RELATED"/>
    <property type="match status" value="1"/>
</dbReference>
<comment type="similarity">
    <text evidence="1 3">Belongs to the short-chain dehydrogenases/reductases (SDR) family.</text>
</comment>
<evidence type="ECO:0000313" key="5">
    <source>
        <dbReference type="EMBL" id="MEK0083840.1"/>
    </source>
</evidence>
<dbReference type="InterPro" id="IPR002347">
    <property type="entry name" value="SDR_fam"/>
</dbReference>
<evidence type="ECO:0000313" key="6">
    <source>
        <dbReference type="Proteomes" id="UP001375743"/>
    </source>
</evidence>
<dbReference type="Gene3D" id="3.40.50.720">
    <property type="entry name" value="NAD(P)-binding Rossmann-like Domain"/>
    <property type="match status" value="1"/>
</dbReference>
<feature type="region of interest" description="Disordered" evidence="4">
    <location>
        <begin position="271"/>
        <end position="315"/>
    </location>
</feature>
<sequence>MSFRSSSPSFRRAVITGASSGIGAAFARALPSRTALLLTGRDAAALEELAGELRGAGGREVRVVTADLTEASGRAELIAAASAFAPDLLINDAGLGTWGAFLEDPQARMEATVLVNALAPVALTRALLPEMIERAEIEHRRCGLLNVASTLAFVPVPYGAVYGASKAFLLSFTEALAAELAGRPVDVLAVCPGPVRTAFFRRAGMPGGAPFGAQDPNEVARRALAELGRRTVTFTDLPSATLLWPIADMRVGLSRIVALGLGVVRHFAGRRAPEPETGETPVAEPPAKAPRPPLGAAEPEVPGTQPKRRRGKPAQ</sequence>
<feature type="compositionally biased region" description="Pro residues" evidence="4">
    <location>
        <begin position="283"/>
        <end position="293"/>
    </location>
</feature>
<dbReference type="SUPFAM" id="SSF51735">
    <property type="entry name" value="NAD(P)-binding Rossmann-fold domains"/>
    <property type="match status" value="1"/>
</dbReference>
<name>A0ABU8XRK6_9PROT</name>
<dbReference type="InterPro" id="IPR020904">
    <property type="entry name" value="Sc_DH/Rdtase_CS"/>
</dbReference>
<keyword evidence="6" id="KW-1185">Reference proteome</keyword>
<gene>
    <name evidence="5" type="ORF">U1T56_11825</name>
</gene>
<dbReference type="CDD" id="cd05233">
    <property type="entry name" value="SDR_c"/>
    <property type="match status" value="1"/>
</dbReference>
<dbReference type="InterPro" id="IPR036291">
    <property type="entry name" value="NAD(P)-bd_dom_sf"/>
</dbReference>
<evidence type="ECO:0000256" key="2">
    <source>
        <dbReference type="ARBA" id="ARBA00023002"/>
    </source>
</evidence>
<evidence type="ECO:0000256" key="3">
    <source>
        <dbReference type="RuleBase" id="RU000363"/>
    </source>
</evidence>
<proteinExistence type="inferred from homology"/>
<reference evidence="5 6" key="1">
    <citation type="submission" date="2024-01" db="EMBL/GenBank/DDBJ databases">
        <title>Multi-omics insights into the function and evolution of sodium benzoate biodegradation pathways in Benzoatithermus flavus gen. nov., sp. nov. from hot spring.</title>
        <authorList>
            <person name="Hu C.-J."/>
            <person name="Li W.-J."/>
        </authorList>
    </citation>
    <scope>NUCLEOTIDE SEQUENCE [LARGE SCALE GENOMIC DNA]</scope>
    <source>
        <strain evidence="5 6">SYSU G07066</strain>
    </source>
</reference>
<dbReference type="PROSITE" id="PS00061">
    <property type="entry name" value="ADH_SHORT"/>
    <property type="match status" value="1"/>
</dbReference>
<keyword evidence="2" id="KW-0560">Oxidoreductase</keyword>
<dbReference type="Pfam" id="PF00106">
    <property type="entry name" value="adh_short"/>
    <property type="match status" value="1"/>
</dbReference>
<dbReference type="EMBL" id="JBBLZC010000010">
    <property type="protein sequence ID" value="MEK0083840.1"/>
    <property type="molecule type" value="Genomic_DNA"/>
</dbReference>
<dbReference type="PRINTS" id="PR00081">
    <property type="entry name" value="GDHRDH"/>
</dbReference>